<gene>
    <name evidence="2" type="ORF">O3P69_019562</name>
</gene>
<feature type="compositionally biased region" description="Polar residues" evidence="1">
    <location>
        <begin position="107"/>
        <end position="156"/>
    </location>
</feature>
<evidence type="ECO:0000313" key="3">
    <source>
        <dbReference type="Proteomes" id="UP001487740"/>
    </source>
</evidence>
<reference evidence="2 3" key="1">
    <citation type="submission" date="2023-03" db="EMBL/GenBank/DDBJ databases">
        <title>High-quality genome of Scylla paramamosain provides insights in environmental adaptation.</title>
        <authorList>
            <person name="Zhang L."/>
        </authorList>
    </citation>
    <scope>NUCLEOTIDE SEQUENCE [LARGE SCALE GENOMIC DNA]</scope>
    <source>
        <strain evidence="2">LZ_2023a</strain>
        <tissue evidence="2">Muscle</tissue>
    </source>
</reference>
<organism evidence="2 3">
    <name type="scientific">Scylla paramamosain</name>
    <name type="common">Mud crab</name>
    <dbReference type="NCBI Taxonomy" id="85552"/>
    <lineage>
        <taxon>Eukaryota</taxon>
        <taxon>Metazoa</taxon>
        <taxon>Ecdysozoa</taxon>
        <taxon>Arthropoda</taxon>
        <taxon>Crustacea</taxon>
        <taxon>Multicrustacea</taxon>
        <taxon>Malacostraca</taxon>
        <taxon>Eumalacostraca</taxon>
        <taxon>Eucarida</taxon>
        <taxon>Decapoda</taxon>
        <taxon>Pleocyemata</taxon>
        <taxon>Brachyura</taxon>
        <taxon>Eubrachyura</taxon>
        <taxon>Portunoidea</taxon>
        <taxon>Portunidae</taxon>
        <taxon>Portuninae</taxon>
        <taxon>Scylla</taxon>
    </lineage>
</organism>
<keyword evidence="3" id="KW-1185">Reference proteome</keyword>
<dbReference type="Proteomes" id="UP001487740">
    <property type="component" value="Unassembled WGS sequence"/>
</dbReference>
<dbReference type="AlphaFoldDB" id="A0AAW0SX28"/>
<protein>
    <submittedName>
        <fullName evidence="2">Uncharacterized protein</fullName>
    </submittedName>
</protein>
<accession>A0AAW0SX28</accession>
<comment type="caution">
    <text evidence="2">The sequence shown here is derived from an EMBL/GenBank/DDBJ whole genome shotgun (WGS) entry which is preliminary data.</text>
</comment>
<name>A0AAW0SX28_SCYPA</name>
<proteinExistence type="predicted"/>
<evidence type="ECO:0000256" key="1">
    <source>
        <dbReference type="SAM" id="MobiDB-lite"/>
    </source>
</evidence>
<dbReference type="EMBL" id="JARAKH010000043">
    <property type="protein sequence ID" value="KAK8379661.1"/>
    <property type="molecule type" value="Genomic_DNA"/>
</dbReference>
<feature type="region of interest" description="Disordered" evidence="1">
    <location>
        <begin position="78"/>
        <end position="156"/>
    </location>
</feature>
<evidence type="ECO:0000313" key="2">
    <source>
        <dbReference type="EMBL" id="KAK8379661.1"/>
    </source>
</evidence>
<sequence>MKHLALANRIRIGVITEFQAGTLKTSVGNERQDGIVDSRDAAARNQGCQLCYWVCGLRVAPSESLVEPRSAQTAARWGAVALNTTTPPLNTPQNPPTNLSEPPTSPKNPNNSQEPQQFPRTPTIPKNPNNSPEPQQFPRTPTIPKNPNNSQEPQQA</sequence>